<proteinExistence type="predicted"/>
<comment type="caution">
    <text evidence="3">The sequence shown here is derived from an EMBL/GenBank/DDBJ whole genome shotgun (WGS) entry which is preliminary data.</text>
</comment>
<accession>A0A1Y2CBC3</accession>
<dbReference type="OrthoDB" id="3361892at2759"/>
<feature type="region of interest" description="Disordered" evidence="1">
    <location>
        <begin position="18"/>
        <end position="52"/>
    </location>
</feature>
<organism evidence="3 4">
    <name type="scientific">Rhizoclosmatium globosum</name>
    <dbReference type="NCBI Taxonomy" id="329046"/>
    <lineage>
        <taxon>Eukaryota</taxon>
        <taxon>Fungi</taxon>
        <taxon>Fungi incertae sedis</taxon>
        <taxon>Chytridiomycota</taxon>
        <taxon>Chytridiomycota incertae sedis</taxon>
        <taxon>Chytridiomycetes</taxon>
        <taxon>Chytridiales</taxon>
        <taxon>Chytriomycetaceae</taxon>
        <taxon>Rhizoclosmatium</taxon>
    </lineage>
</organism>
<dbReference type="EMBL" id="MCGO01000022">
    <property type="protein sequence ID" value="ORY44328.1"/>
    <property type="molecule type" value="Genomic_DNA"/>
</dbReference>
<dbReference type="Proteomes" id="UP000193642">
    <property type="component" value="Unassembled WGS sequence"/>
</dbReference>
<gene>
    <name evidence="3" type="ORF">BCR33DRAFT_219299</name>
</gene>
<evidence type="ECO:0000313" key="4">
    <source>
        <dbReference type="Proteomes" id="UP000193642"/>
    </source>
</evidence>
<keyword evidence="2" id="KW-0732">Signal</keyword>
<feature type="signal peptide" evidence="2">
    <location>
        <begin position="1"/>
        <end position="20"/>
    </location>
</feature>
<reference evidence="3 4" key="1">
    <citation type="submission" date="2016-07" db="EMBL/GenBank/DDBJ databases">
        <title>Pervasive Adenine N6-methylation of Active Genes in Fungi.</title>
        <authorList>
            <consortium name="DOE Joint Genome Institute"/>
            <person name="Mondo S.J."/>
            <person name="Dannebaum R.O."/>
            <person name="Kuo R.C."/>
            <person name="Labutti K."/>
            <person name="Haridas S."/>
            <person name="Kuo A."/>
            <person name="Salamov A."/>
            <person name="Ahrendt S.R."/>
            <person name="Lipzen A."/>
            <person name="Sullivan W."/>
            <person name="Andreopoulos W.B."/>
            <person name="Clum A."/>
            <person name="Lindquist E."/>
            <person name="Daum C."/>
            <person name="Ramamoorthy G.K."/>
            <person name="Gryganskyi A."/>
            <person name="Culley D."/>
            <person name="Magnuson J.K."/>
            <person name="James T.Y."/>
            <person name="O'Malley M.A."/>
            <person name="Stajich J.E."/>
            <person name="Spatafora J.W."/>
            <person name="Visel A."/>
            <person name="Grigoriev I.V."/>
        </authorList>
    </citation>
    <scope>NUCLEOTIDE SEQUENCE [LARGE SCALE GENOMIC DNA]</scope>
    <source>
        <strain evidence="3 4">JEL800</strain>
    </source>
</reference>
<evidence type="ECO:0008006" key="5">
    <source>
        <dbReference type="Google" id="ProtNLM"/>
    </source>
</evidence>
<evidence type="ECO:0000256" key="1">
    <source>
        <dbReference type="SAM" id="MobiDB-lite"/>
    </source>
</evidence>
<name>A0A1Y2CBC3_9FUNG</name>
<protein>
    <recommendedName>
        <fullName evidence="5">CUE domain-containing protein</fullName>
    </recommendedName>
</protein>
<evidence type="ECO:0000256" key="2">
    <source>
        <dbReference type="SAM" id="SignalP"/>
    </source>
</evidence>
<feature type="chain" id="PRO_5012756521" description="CUE domain-containing protein" evidence="2">
    <location>
        <begin position="21"/>
        <end position="264"/>
    </location>
</feature>
<evidence type="ECO:0000313" key="3">
    <source>
        <dbReference type="EMBL" id="ORY44328.1"/>
    </source>
</evidence>
<feature type="compositionally biased region" description="Basic and acidic residues" evidence="1">
    <location>
        <begin position="28"/>
        <end position="38"/>
    </location>
</feature>
<keyword evidence="4" id="KW-1185">Reference proteome</keyword>
<sequence>MRVRLQIRFWLWLQTPPTLPSPPPVDATDPKEKKKEKPQSATAGLFPTPSDSVSLGVPEMSAPSSSITPFQTSSPPLLGTLVPRFPDDAKQKALALLDSNATVTDLMNMLEATGECSGGRVAAFFGVYFPPPSTPPSSSTSVAVSENWEAQKKEMERFEKALAGLRFSTRQEVLEASKRVLEVVKGLKGVDVVEIELMQTEESGSAVVEGIAPAAGVVVPPGIVGEEVVVSPPVVHQLGVGLVKKKKRSVAAGDGGEDNKKMKV</sequence>
<dbReference type="AlphaFoldDB" id="A0A1Y2CBC3"/>